<feature type="domain" description="ImpA N-terminal" evidence="1">
    <location>
        <begin position="10"/>
        <end position="141"/>
    </location>
</feature>
<reference evidence="2 3" key="1">
    <citation type="journal article" date="2021" name="Front. Microbiol.">
        <title>Comprehensive Comparative Genomics and Phenotyping of Methylobacterium Species.</title>
        <authorList>
            <person name="Alessa O."/>
            <person name="Ogura Y."/>
            <person name="Fujitani Y."/>
            <person name="Takami H."/>
            <person name="Hayashi T."/>
            <person name="Sahin N."/>
            <person name="Tani A."/>
        </authorList>
    </citation>
    <scope>NUCLEOTIDE SEQUENCE [LARGE SCALE GENOMIC DNA]</scope>
    <source>
        <strain evidence="2 3">DSM 23679</strain>
    </source>
</reference>
<dbReference type="PANTHER" id="PTHR37951">
    <property type="entry name" value="CYTOPLASMIC PROTEIN-RELATED"/>
    <property type="match status" value="1"/>
</dbReference>
<comment type="caution">
    <text evidence="2">The sequence shown here is derived from an EMBL/GenBank/DDBJ whole genome shotgun (WGS) entry which is preliminary data.</text>
</comment>
<protein>
    <recommendedName>
        <fullName evidence="1">ImpA N-terminal domain-containing protein</fullName>
    </recommendedName>
</protein>
<dbReference type="EMBL" id="BPQG01000053">
    <property type="protein sequence ID" value="GJD45631.1"/>
    <property type="molecule type" value="Genomic_DNA"/>
</dbReference>
<dbReference type="InterPro" id="IPR010657">
    <property type="entry name" value="ImpA_N"/>
</dbReference>
<dbReference type="InterPro" id="IPR017740">
    <property type="entry name" value="TssA-like"/>
</dbReference>
<sequence>MAAPDYAAFLKPVTEAEPSGPDLDFEGDPDFLQFMARVESLLPASFFTYDGGRSVPFERSAEFKAEYAKLSSLVVPLLEATRDMRLLSICCRLHALDRDLTACANCLEAIASLLSKQWDAVHPRGEDGEFGYRIAVLQALDDAPTMIMPLQHLPLFSNRRFGSITLRTVAVASGNAQARTGETTLDSSELDRALHDADPATIEAVNADARRLHAAALSIGETSAQATGGQNAVRLDRLVAVADGIIAFLGGGEAAAPAPPGESSSSGIDPPLVPTASAPGTVSGFVEAAAALSAVSAYFDAFERSSPAALLVRQAARLIGLPFHEMIRTLLPDHAEEATIHIGPTPEKSFLLRVDRMMENGDKAVRSEDEGSVASVGAPDVAVPYFVATSRPEAIALLRKVGNFYRSREPSSPIPLFTDRACAMADKDFLTILSDVLPGVRLARESD</sequence>
<evidence type="ECO:0000259" key="1">
    <source>
        <dbReference type="Pfam" id="PF06812"/>
    </source>
</evidence>
<proteinExistence type="predicted"/>
<keyword evidence="3" id="KW-1185">Reference proteome</keyword>
<dbReference type="Pfam" id="PF06812">
    <property type="entry name" value="ImpA_N"/>
    <property type="match status" value="1"/>
</dbReference>
<evidence type="ECO:0000313" key="3">
    <source>
        <dbReference type="Proteomes" id="UP001055117"/>
    </source>
</evidence>
<dbReference type="PANTHER" id="PTHR37951:SF1">
    <property type="entry name" value="TYPE VI SECRETION SYSTEM COMPONENT TSSA1"/>
    <property type="match status" value="1"/>
</dbReference>
<name>A0ABQ4QK45_9HYPH</name>
<organism evidence="2 3">
    <name type="scientific">Methylobacterium cerastii</name>
    <dbReference type="NCBI Taxonomy" id="932741"/>
    <lineage>
        <taxon>Bacteria</taxon>
        <taxon>Pseudomonadati</taxon>
        <taxon>Pseudomonadota</taxon>
        <taxon>Alphaproteobacteria</taxon>
        <taxon>Hyphomicrobiales</taxon>
        <taxon>Methylobacteriaceae</taxon>
        <taxon>Methylobacterium</taxon>
    </lineage>
</organism>
<accession>A0ABQ4QK45</accession>
<dbReference type="RefSeq" id="WP_238272620.1">
    <property type="nucleotide sequence ID" value="NZ_BPQG01000053.1"/>
</dbReference>
<dbReference type="Proteomes" id="UP001055117">
    <property type="component" value="Unassembled WGS sequence"/>
</dbReference>
<gene>
    <name evidence="2" type="ORF">AFCDBAGC_3505</name>
</gene>
<evidence type="ECO:0000313" key="2">
    <source>
        <dbReference type="EMBL" id="GJD45631.1"/>
    </source>
</evidence>